<dbReference type="GO" id="GO:0071944">
    <property type="term" value="C:cell periphery"/>
    <property type="evidence" value="ECO:0007669"/>
    <property type="project" value="UniProtKB-ARBA"/>
</dbReference>
<evidence type="ECO:0000313" key="9">
    <source>
        <dbReference type="Proteomes" id="UP000622797"/>
    </source>
</evidence>
<evidence type="ECO:0000256" key="4">
    <source>
        <dbReference type="ARBA" id="ARBA00023136"/>
    </source>
</evidence>
<feature type="chain" id="PRO_5034286093" description="Mid2 domain-containing protein" evidence="7">
    <location>
        <begin position="24"/>
        <end position="267"/>
    </location>
</feature>
<gene>
    <name evidence="8" type="ORF">FSARC_4021</name>
</gene>
<keyword evidence="3 6" id="KW-1133">Transmembrane helix</keyword>
<dbReference type="OrthoDB" id="5390143at2759"/>
<feature type="region of interest" description="Disordered" evidence="5">
    <location>
        <begin position="123"/>
        <end position="173"/>
    </location>
</feature>
<evidence type="ECO:0000256" key="6">
    <source>
        <dbReference type="SAM" id="Phobius"/>
    </source>
</evidence>
<feature type="compositionally biased region" description="Low complexity" evidence="5">
    <location>
        <begin position="125"/>
        <end position="173"/>
    </location>
</feature>
<name>A0A8H4U2K9_9HYPO</name>
<feature type="signal peptide" evidence="7">
    <location>
        <begin position="1"/>
        <end position="23"/>
    </location>
</feature>
<dbReference type="AlphaFoldDB" id="A0A8H4U2K9"/>
<organism evidence="8 9">
    <name type="scientific">Fusarium sarcochroum</name>
    <dbReference type="NCBI Taxonomy" id="1208366"/>
    <lineage>
        <taxon>Eukaryota</taxon>
        <taxon>Fungi</taxon>
        <taxon>Dikarya</taxon>
        <taxon>Ascomycota</taxon>
        <taxon>Pezizomycotina</taxon>
        <taxon>Sordariomycetes</taxon>
        <taxon>Hypocreomycetidae</taxon>
        <taxon>Hypocreales</taxon>
        <taxon>Nectriaceae</taxon>
        <taxon>Fusarium</taxon>
        <taxon>Fusarium lateritium species complex</taxon>
    </lineage>
</organism>
<reference evidence="8" key="2">
    <citation type="submission" date="2020-05" db="EMBL/GenBank/DDBJ databases">
        <authorList>
            <person name="Kim H.-S."/>
            <person name="Proctor R.H."/>
            <person name="Brown D.W."/>
        </authorList>
    </citation>
    <scope>NUCLEOTIDE SEQUENCE</scope>
    <source>
        <strain evidence="8">NRRL 20472</strain>
    </source>
</reference>
<sequence length="267" mass="28437">MNMAIRRLLAFLAFLSLGQMVIADGFTNPPPTDSVIDNPVYKVGDKVKITWTTDEESTSLTMWQSDTGEWFTLQGQSEAQEYNWIVSYQGIDPKNGTSFSLWLFKSGESSPLFSSHSFNITDPDASTTSATTSEATTRTQSHTRSLNTATKATSKPTASATEEPESSSSSGLSSGATAGVAIGCVAGAIVLAGVGFMFWRRRRANSGVPPTTGAATDIPKHGYYAPVEAPSDNGIAPGPYEMGDTTNRQYAHELPSNEYGGVGGHRT</sequence>
<evidence type="ECO:0000256" key="7">
    <source>
        <dbReference type="SAM" id="SignalP"/>
    </source>
</evidence>
<keyword evidence="4 6" id="KW-0472">Membrane</keyword>
<evidence type="ECO:0000256" key="5">
    <source>
        <dbReference type="SAM" id="MobiDB-lite"/>
    </source>
</evidence>
<comment type="subcellular location">
    <subcellularLocation>
        <location evidence="1">Membrane</location>
        <topology evidence="1">Single-pass membrane protein</topology>
    </subcellularLocation>
</comment>
<evidence type="ECO:0000256" key="2">
    <source>
        <dbReference type="ARBA" id="ARBA00022692"/>
    </source>
</evidence>
<evidence type="ECO:0008006" key="10">
    <source>
        <dbReference type="Google" id="ProtNLM"/>
    </source>
</evidence>
<dbReference type="PANTHER" id="PTHR15549">
    <property type="entry name" value="PAIRED IMMUNOGLOBULIN-LIKE TYPE 2 RECEPTOR"/>
    <property type="match status" value="1"/>
</dbReference>
<dbReference type="Proteomes" id="UP000622797">
    <property type="component" value="Unassembled WGS sequence"/>
</dbReference>
<protein>
    <recommendedName>
        <fullName evidence="10">Mid2 domain-containing protein</fullName>
    </recommendedName>
</protein>
<proteinExistence type="predicted"/>
<evidence type="ECO:0000256" key="3">
    <source>
        <dbReference type="ARBA" id="ARBA00022989"/>
    </source>
</evidence>
<dbReference type="InterPro" id="IPR051694">
    <property type="entry name" value="Immunoregulatory_rcpt-like"/>
</dbReference>
<comment type="caution">
    <text evidence="8">The sequence shown here is derived from an EMBL/GenBank/DDBJ whole genome shotgun (WGS) entry which is preliminary data.</text>
</comment>
<dbReference type="GO" id="GO:0016020">
    <property type="term" value="C:membrane"/>
    <property type="evidence" value="ECO:0007669"/>
    <property type="project" value="UniProtKB-SubCell"/>
</dbReference>
<evidence type="ECO:0000256" key="1">
    <source>
        <dbReference type="ARBA" id="ARBA00004167"/>
    </source>
</evidence>
<feature type="transmembrane region" description="Helical" evidence="6">
    <location>
        <begin position="176"/>
        <end position="199"/>
    </location>
</feature>
<dbReference type="PANTHER" id="PTHR15549:SF30">
    <property type="entry name" value="MID2 DOMAIN-CONTAINING PROTEIN"/>
    <property type="match status" value="1"/>
</dbReference>
<keyword evidence="7" id="KW-0732">Signal</keyword>
<keyword evidence="9" id="KW-1185">Reference proteome</keyword>
<keyword evidence="2 6" id="KW-0812">Transmembrane</keyword>
<evidence type="ECO:0000313" key="8">
    <source>
        <dbReference type="EMBL" id="KAF4968646.1"/>
    </source>
</evidence>
<dbReference type="EMBL" id="JABEXW010000192">
    <property type="protein sequence ID" value="KAF4968646.1"/>
    <property type="molecule type" value="Genomic_DNA"/>
</dbReference>
<reference evidence="8" key="1">
    <citation type="journal article" date="2020" name="BMC Genomics">
        <title>Correction to: Identification and distribution of gene clusters required for synthesis of sphingolipid metabolism inhibitors in diverse species of the filamentous fungus Fusarium.</title>
        <authorList>
            <person name="Kim H.S."/>
            <person name="Lohmar J.M."/>
            <person name="Busman M."/>
            <person name="Brown D.W."/>
            <person name="Naumann T.A."/>
            <person name="Divon H.H."/>
            <person name="Lysoe E."/>
            <person name="Uhlig S."/>
            <person name="Proctor R.H."/>
        </authorList>
    </citation>
    <scope>NUCLEOTIDE SEQUENCE</scope>
    <source>
        <strain evidence="8">NRRL 20472</strain>
    </source>
</reference>
<accession>A0A8H4U2K9</accession>